<organism evidence="3 4">
    <name type="scientific">Streptomyces oryzae</name>
    <dbReference type="NCBI Taxonomy" id="1434886"/>
    <lineage>
        <taxon>Bacteria</taxon>
        <taxon>Bacillati</taxon>
        <taxon>Actinomycetota</taxon>
        <taxon>Actinomycetes</taxon>
        <taxon>Kitasatosporales</taxon>
        <taxon>Streptomycetaceae</taxon>
        <taxon>Streptomyces</taxon>
    </lineage>
</organism>
<protein>
    <recommendedName>
        <fullName evidence="5">TrbL/VirB6 plasmid conjugal transfer protein</fullName>
    </recommendedName>
</protein>
<feature type="transmembrane region" description="Helical" evidence="2">
    <location>
        <begin position="111"/>
        <end position="130"/>
    </location>
</feature>
<gene>
    <name evidence="3" type="ORF">ITI46_25785</name>
</gene>
<feature type="compositionally biased region" description="Low complexity" evidence="1">
    <location>
        <begin position="439"/>
        <end position="452"/>
    </location>
</feature>
<evidence type="ECO:0000313" key="4">
    <source>
        <dbReference type="Proteomes" id="UP001519064"/>
    </source>
</evidence>
<keyword evidence="2" id="KW-0472">Membrane</keyword>
<proteinExistence type="predicted"/>
<dbReference type="Pfam" id="PF19590">
    <property type="entry name" value="TrbL_3"/>
    <property type="match status" value="1"/>
</dbReference>
<keyword evidence="2" id="KW-0812">Transmembrane</keyword>
<evidence type="ECO:0000256" key="2">
    <source>
        <dbReference type="SAM" id="Phobius"/>
    </source>
</evidence>
<feature type="transmembrane region" description="Helical" evidence="2">
    <location>
        <begin position="272"/>
        <end position="293"/>
    </location>
</feature>
<evidence type="ECO:0008006" key="5">
    <source>
        <dbReference type="Google" id="ProtNLM"/>
    </source>
</evidence>
<sequence length="469" mass="47897">MAGCDFGWVSPTVGGYCVGEGEGTSPKDLGDSAFDNIVDSAADAAASTVKALGSAWTQIESPVLSFDSGPVAFLRGSTLWFTSFTAVLCLIVAAGHIAWQRRGEPGRQAVQGLLNLVLVSSAGVAAVNLLTVAGDRFSVWIIDRSTGCRQISPDGEPVQQCVKEFDDRVSAMLALGDTDSAFLVLIMSLLVIGGSLVQIALMIVRVAMLVILTGTLPLSAAASSTPAGRAWFRKSVGWLLAFVLYKPTAAIVYAAAFSMSGTGKQGGEGNEIISMVSGVVLLVLACFTLPALLRLAAPAVQATTSGLGRSAKSGTGSGGKAVASGAQAVPQLRGPAAGRSVSGATAGGDRAEATGAHNSPRSAPNSRPPARGAGAEHPGTGTDGSAGHGGNAGQRQLTGLRDRPEDGPRPAGRGEATDDGQPADDADRADPPKEELIPSTLSTTHQSHQTHQAPRHQHHDQRGKSRGSD</sequence>
<feature type="transmembrane region" description="Helical" evidence="2">
    <location>
        <begin position="182"/>
        <end position="215"/>
    </location>
</feature>
<dbReference type="Proteomes" id="UP001519064">
    <property type="component" value="Unassembled WGS sequence"/>
</dbReference>
<evidence type="ECO:0000256" key="1">
    <source>
        <dbReference type="SAM" id="MobiDB-lite"/>
    </source>
</evidence>
<feature type="region of interest" description="Disordered" evidence="1">
    <location>
        <begin position="304"/>
        <end position="469"/>
    </location>
</feature>
<dbReference type="EMBL" id="JADKMA010000162">
    <property type="protein sequence ID" value="MBO8195038.1"/>
    <property type="molecule type" value="Genomic_DNA"/>
</dbReference>
<reference evidence="3 4" key="1">
    <citation type="submission" date="2020-11" db="EMBL/GenBank/DDBJ databases">
        <title>Streptomyces spirodelae sp. nov., isolated from duckweed.</title>
        <authorList>
            <person name="Saimee Y."/>
            <person name="Duangmal K."/>
        </authorList>
    </citation>
    <scope>NUCLEOTIDE SEQUENCE [LARGE SCALE GENOMIC DNA]</scope>
    <source>
        <strain evidence="3 4">S16-07</strain>
    </source>
</reference>
<comment type="caution">
    <text evidence="3">The sequence shown here is derived from an EMBL/GenBank/DDBJ whole genome shotgun (WGS) entry which is preliminary data.</text>
</comment>
<feature type="compositionally biased region" description="Gly residues" evidence="1">
    <location>
        <begin position="381"/>
        <end position="392"/>
    </location>
</feature>
<keyword evidence="2" id="KW-1133">Transmembrane helix</keyword>
<accession>A0ABS3XI80</accession>
<feature type="compositionally biased region" description="Basic and acidic residues" evidence="1">
    <location>
        <begin position="460"/>
        <end position="469"/>
    </location>
</feature>
<dbReference type="RefSeq" id="WP_209242280.1">
    <property type="nucleotide sequence ID" value="NZ_JADKMA010000162.1"/>
</dbReference>
<name>A0ABS3XI80_9ACTN</name>
<feature type="compositionally biased region" description="Basic and acidic residues" evidence="1">
    <location>
        <begin position="425"/>
        <end position="436"/>
    </location>
</feature>
<feature type="compositionally biased region" description="Low complexity" evidence="1">
    <location>
        <begin position="310"/>
        <end position="329"/>
    </location>
</feature>
<feature type="transmembrane region" description="Helical" evidence="2">
    <location>
        <begin position="236"/>
        <end position="260"/>
    </location>
</feature>
<feature type="compositionally biased region" description="Low complexity" evidence="1">
    <location>
        <begin position="358"/>
        <end position="380"/>
    </location>
</feature>
<evidence type="ECO:0000313" key="3">
    <source>
        <dbReference type="EMBL" id="MBO8195038.1"/>
    </source>
</evidence>
<keyword evidence="4" id="KW-1185">Reference proteome</keyword>
<dbReference type="InterPro" id="IPR045782">
    <property type="entry name" value="TrbL_3"/>
</dbReference>
<feature type="transmembrane region" description="Helical" evidence="2">
    <location>
        <begin position="79"/>
        <end position="99"/>
    </location>
</feature>